<dbReference type="Proteomes" id="UP000219020">
    <property type="component" value="Unassembled WGS sequence"/>
</dbReference>
<name>A0A2A5T3Y3_9GAMM</name>
<dbReference type="EMBL" id="NBYY01000013">
    <property type="protein sequence ID" value="PCS22873.1"/>
    <property type="molecule type" value="Genomic_DNA"/>
</dbReference>
<evidence type="ECO:0000259" key="2">
    <source>
        <dbReference type="Pfam" id="PF00589"/>
    </source>
</evidence>
<evidence type="ECO:0000256" key="1">
    <source>
        <dbReference type="ARBA" id="ARBA00023172"/>
    </source>
</evidence>
<dbReference type="SUPFAM" id="SSF56349">
    <property type="entry name" value="DNA breaking-rejoining enzymes"/>
    <property type="match status" value="1"/>
</dbReference>
<dbReference type="GO" id="GO:0006310">
    <property type="term" value="P:DNA recombination"/>
    <property type="evidence" value="ECO:0007669"/>
    <property type="project" value="UniProtKB-KW"/>
</dbReference>
<feature type="domain" description="Tyr recombinase" evidence="2">
    <location>
        <begin position="7"/>
        <end position="55"/>
    </location>
</feature>
<proteinExistence type="predicted"/>
<reference evidence="4" key="1">
    <citation type="submission" date="2017-04" db="EMBL/GenBank/DDBJ databases">
        <title>Genome evolution of the luminous symbionts of deep sea anglerfish.</title>
        <authorList>
            <person name="Hendry T.A."/>
        </authorList>
    </citation>
    <scope>NUCLEOTIDE SEQUENCE [LARGE SCALE GENOMIC DNA]</scope>
</reference>
<dbReference type="GO" id="GO:0015074">
    <property type="term" value="P:DNA integration"/>
    <property type="evidence" value="ECO:0007669"/>
    <property type="project" value="InterPro"/>
</dbReference>
<gene>
    <name evidence="3" type="ORF">BTN49_1428</name>
</gene>
<dbReference type="Pfam" id="PF00589">
    <property type="entry name" value="Phage_integrase"/>
    <property type="match status" value="1"/>
</dbReference>
<organism evidence="3 4">
    <name type="scientific">Candidatus Enterovibrio escicola</name>
    <dbReference type="NCBI Taxonomy" id="1927127"/>
    <lineage>
        <taxon>Bacteria</taxon>
        <taxon>Pseudomonadati</taxon>
        <taxon>Pseudomonadota</taxon>
        <taxon>Gammaproteobacteria</taxon>
        <taxon>Vibrionales</taxon>
        <taxon>Vibrionaceae</taxon>
        <taxon>Enterovibrio</taxon>
    </lineage>
</organism>
<dbReference type="InterPro" id="IPR013762">
    <property type="entry name" value="Integrase-like_cat_sf"/>
</dbReference>
<dbReference type="AlphaFoldDB" id="A0A2A5T3Y3"/>
<protein>
    <recommendedName>
        <fullName evidence="2">Tyr recombinase domain-containing protein</fullName>
    </recommendedName>
</protein>
<dbReference type="InterPro" id="IPR002104">
    <property type="entry name" value="Integrase_catalytic"/>
</dbReference>
<keyword evidence="1" id="KW-0233">DNA recombination</keyword>
<dbReference type="InterPro" id="IPR011010">
    <property type="entry name" value="DNA_brk_join_enz"/>
</dbReference>
<keyword evidence="4" id="KW-1185">Reference proteome</keyword>
<dbReference type="GO" id="GO:0003677">
    <property type="term" value="F:DNA binding"/>
    <property type="evidence" value="ECO:0007669"/>
    <property type="project" value="InterPro"/>
</dbReference>
<evidence type="ECO:0000313" key="4">
    <source>
        <dbReference type="Proteomes" id="UP000219020"/>
    </source>
</evidence>
<accession>A0A2A5T3Y3</accession>
<comment type="caution">
    <text evidence="3">The sequence shown here is derived from an EMBL/GenBank/DDBJ whole genome shotgun (WGS) entry which is preliminary data.</text>
</comment>
<sequence>MALGYKDDPEFIPHVMRHTCVTRLAMNNTPELKMMLWLSHSTPTMVKRYAHLNINHLADAVTLLEGYLATAKC</sequence>
<dbReference type="Gene3D" id="1.10.443.10">
    <property type="entry name" value="Intergrase catalytic core"/>
    <property type="match status" value="1"/>
</dbReference>
<evidence type="ECO:0000313" key="3">
    <source>
        <dbReference type="EMBL" id="PCS22873.1"/>
    </source>
</evidence>